<protein>
    <submittedName>
        <fullName evidence="3">Glycosyltransferase involved in cell wall biosynthesis</fullName>
    </submittedName>
</protein>
<dbReference type="Gene3D" id="3.90.550.10">
    <property type="entry name" value="Spore Coat Polysaccharide Biosynthesis Protein SpsA, Chain A"/>
    <property type="match status" value="1"/>
</dbReference>
<dbReference type="EMBL" id="RAPY01000005">
    <property type="protein sequence ID" value="RKE45408.1"/>
    <property type="molecule type" value="Genomic_DNA"/>
</dbReference>
<keyword evidence="4" id="KW-1185">Reference proteome</keyword>
<evidence type="ECO:0000313" key="3">
    <source>
        <dbReference type="EMBL" id="RKE45408.1"/>
    </source>
</evidence>
<sequence>MLLSIITPSFNRGYCLHRIYQTLIQFDPHDFEWVLVDDGSTDDTMSIVQPWLDEKKLNIRYIKQNNAGKTNAVIHAFDQKPVGTYTLVLDSDDYLLPNALELIKRYISELRAEEIGLVFLKSNTVGEIIGTEFNLETSTYIEMYFGKYKCEGDKLFIVHTALYKESLVAAYPGEKLIPEGVIYMNMQRYGKFRCVNKLLYAGDYLADGLSSSTTNLAANNINGFILEKRMLQDQPLDLLSAAKNYVKYISYSISGNKSFREIFYHSRNKFLIFLLLFPAFVLSWKRISQIRAIIKKRKF</sequence>
<gene>
    <name evidence="3" type="ORF">DFQ12_4481</name>
</gene>
<accession>A0A420ALT9</accession>
<evidence type="ECO:0000256" key="1">
    <source>
        <dbReference type="SAM" id="Phobius"/>
    </source>
</evidence>
<reference evidence="3 4" key="1">
    <citation type="submission" date="2018-09" db="EMBL/GenBank/DDBJ databases">
        <title>Genomic Encyclopedia of Type Strains, Phase III (KMG-III): the genomes of soil and plant-associated and newly described type strains.</title>
        <authorList>
            <person name="Whitman W."/>
        </authorList>
    </citation>
    <scope>NUCLEOTIDE SEQUENCE [LARGE SCALE GENOMIC DNA]</scope>
    <source>
        <strain evidence="3 4">CECT 7938</strain>
    </source>
</reference>
<keyword evidence="3" id="KW-0808">Transferase</keyword>
<name>A0A420ALT9_SPHD1</name>
<feature type="transmembrane region" description="Helical" evidence="1">
    <location>
        <begin position="270"/>
        <end position="287"/>
    </location>
</feature>
<dbReference type="OrthoDB" id="9815829at2"/>
<dbReference type="PANTHER" id="PTHR22916">
    <property type="entry name" value="GLYCOSYLTRANSFERASE"/>
    <property type="match status" value="1"/>
</dbReference>
<dbReference type="GO" id="GO:0016758">
    <property type="term" value="F:hexosyltransferase activity"/>
    <property type="evidence" value="ECO:0007669"/>
    <property type="project" value="UniProtKB-ARBA"/>
</dbReference>
<dbReference type="InterPro" id="IPR001173">
    <property type="entry name" value="Glyco_trans_2-like"/>
</dbReference>
<evidence type="ECO:0000313" key="4">
    <source>
        <dbReference type="Proteomes" id="UP000286246"/>
    </source>
</evidence>
<keyword evidence="1" id="KW-1133">Transmembrane helix</keyword>
<keyword evidence="1" id="KW-0812">Transmembrane</keyword>
<evidence type="ECO:0000259" key="2">
    <source>
        <dbReference type="Pfam" id="PF00535"/>
    </source>
</evidence>
<dbReference type="InterPro" id="IPR029044">
    <property type="entry name" value="Nucleotide-diphossugar_trans"/>
</dbReference>
<keyword evidence="1" id="KW-0472">Membrane</keyword>
<feature type="domain" description="Glycosyltransferase 2-like" evidence="2">
    <location>
        <begin position="4"/>
        <end position="116"/>
    </location>
</feature>
<dbReference type="CDD" id="cd00761">
    <property type="entry name" value="Glyco_tranf_GTA_type"/>
    <property type="match status" value="1"/>
</dbReference>
<comment type="caution">
    <text evidence="3">The sequence shown here is derived from an EMBL/GenBank/DDBJ whole genome shotgun (WGS) entry which is preliminary data.</text>
</comment>
<proteinExistence type="predicted"/>
<dbReference type="Proteomes" id="UP000286246">
    <property type="component" value="Unassembled WGS sequence"/>
</dbReference>
<dbReference type="PANTHER" id="PTHR22916:SF3">
    <property type="entry name" value="UDP-GLCNAC:BETAGAL BETA-1,3-N-ACETYLGLUCOSAMINYLTRANSFERASE-LIKE PROTEIN 1"/>
    <property type="match status" value="1"/>
</dbReference>
<dbReference type="AlphaFoldDB" id="A0A420ALT9"/>
<dbReference type="Pfam" id="PF00535">
    <property type="entry name" value="Glycos_transf_2"/>
    <property type="match status" value="1"/>
</dbReference>
<dbReference type="RefSeq" id="WP_120261154.1">
    <property type="nucleotide sequence ID" value="NZ_RAPY01000005.1"/>
</dbReference>
<dbReference type="SUPFAM" id="SSF53448">
    <property type="entry name" value="Nucleotide-diphospho-sugar transferases"/>
    <property type="match status" value="1"/>
</dbReference>
<organism evidence="3 4">
    <name type="scientific">Sphingobacterium detergens</name>
    <dbReference type="NCBI Taxonomy" id="1145106"/>
    <lineage>
        <taxon>Bacteria</taxon>
        <taxon>Pseudomonadati</taxon>
        <taxon>Bacteroidota</taxon>
        <taxon>Sphingobacteriia</taxon>
        <taxon>Sphingobacteriales</taxon>
        <taxon>Sphingobacteriaceae</taxon>
        <taxon>Sphingobacterium</taxon>
    </lineage>
</organism>